<dbReference type="RefSeq" id="WP_102733139.1">
    <property type="nucleotide sequence ID" value="NZ_CACRSS010000021.1"/>
</dbReference>
<evidence type="ECO:0000259" key="1">
    <source>
        <dbReference type="PROSITE" id="PS51736"/>
    </source>
</evidence>
<dbReference type="PROSITE" id="PS51736">
    <property type="entry name" value="RECOMBINASES_3"/>
    <property type="match status" value="1"/>
</dbReference>
<dbReference type="OrthoDB" id="9797501at2"/>
<name>A0A6N2VEW0_9BACT</name>
<dbReference type="InterPro" id="IPR050639">
    <property type="entry name" value="SSR_resolvase"/>
</dbReference>
<dbReference type="GO" id="GO:0000150">
    <property type="term" value="F:DNA strand exchange activity"/>
    <property type="evidence" value="ECO:0007669"/>
    <property type="project" value="InterPro"/>
</dbReference>
<gene>
    <name evidence="2" type="ORF">AMLFYP55_01526</name>
</gene>
<dbReference type="Gene3D" id="3.40.50.1390">
    <property type="entry name" value="Resolvase, N-terminal catalytic domain"/>
    <property type="match status" value="1"/>
</dbReference>
<reference evidence="2" key="1">
    <citation type="submission" date="2019-11" db="EMBL/GenBank/DDBJ databases">
        <authorList>
            <person name="Feng L."/>
        </authorList>
    </citation>
    <scope>NUCLEOTIDE SEQUENCE</scope>
    <source>
        <strain evidence="2">AMuciniphilaLFYP55</strain>
    </source>
</reference>
<dbReference type="InterPro" id="IPR036162">
    <property type="entry name" value="Resolvase-like_N_sf"/>
</dbReference>
<accession>A0A6N2VEW0</accession>
<dbReference type="SMART" id="SM00857">
    <property type="entry name" value="Resolvase"/>
    <property type="match status" value="1"/>
</dbReference>
<dbReference type="Pfam" id="PF00239">
    <property type="entry name" value="Resolvase"/>
    <property type="match status" value="1"/>
</dbReference>
<dbReference type="CDD" id="cd03768">
    <property type="entry name" value="SR_ResInv"/>
    <property type="match status" value="1"/>
</dbReference>
<dbReference type="PANTHER" id="PTHR30461:SF19">
    <property type="entry name" value="SITE-SPECIFIC RECOMBINASE RESOLVASE FAMILY"/>
    <property type="match status" value="1"/>
</dbReference>
<dbReference type="AlphaFoldDB" id="A0A6N2VEW0"/>
<sequence>MNKKVPKVAILCRVSTEEQDTSRQVSELKALCHEKGWNVVAVVENQESGMKRSLAGLETVKELARKGKIQKVVVSEISRIARRLSVVSKFVEEMEDLKVSIFWQNQGLETLQENGERNGVANIFLAAFAEIARNEREMTVKRIRSGLASAREKGKVLGRPKGSVQLIEDFLSKHKGIVRRVQDGLSFRDISKLEKCSFSTIKKVKAILKVTDSRRI</sequence>
<feature type="domain" description="Resolvase/invertase-type recombinase catalytic" evidence="1">
    <location>
        <begin position="7"/>
        <end position="154"/>
    </location>
</feature>
<evidence type="ECO:0000313" key="2">
    <source>
        <dbReference type="EMBL" id="VYT28999.1"/>
    </source>
</evidence>
<proteinExistence type="predicted"/>
<dbReference type="EMBL" id="CACRSS010000021">
    <property type="protein sequence ID" value="VYT28999.1"/>
    <property type="molecule type" value="Genomic_DNA"/>
</dbReference>
<dbReference type="GO" id="GO:0003677">
    <property type="term" value="F:DNA binding"/>
    <property type="evidence" value="ECO:0007669"/>
    <property type="project" value="InterPro"/>
</dbReference>
<organism evidence="2">
    <name type="scientific">Akkermansia muciniphila</name>
    <dbReference type="NCBI Taxonomy" id="239935"/>
    <lineage>
        <taxon>Bacteria</taxon>
        <taxon>Pseudomonadati</taxon>
        <taxon>Verrucomicrobiota</taxon>
        <taxon>Verrucomicrobiia</taxon>
        <taxon>Verrucomicrobiales</taxon>
        <taxon>Akkermansiaceae</taxon>
        <taxon>Akkermansia</taxon>
    </lineage>
</organism>
<protein>
    <recommendedName>
        <fullName evidence="1">Resolvase/invertase-type recombinase catalytic domain-containing protein</fullName>
    </recommendedName>
</protein>
<dbReference type="PANTHER" id="PTHR30461">
    <property type="entry name" value="DNA-INVERTASE FROM LAMBDOID PROPHAGE"/>
    <property type="match status" value="1"/>
</dbReference>
<dbReference type="SUPFAM" id="SSF53041">
    <property type="entry name" value="Resolvase-like"/>
    <property type="match status" value="1"/>
</dbReference>
<dbReference type="InterPro" id="IPR006119">
    <property type="entry name" value="Resolv_N"/>
</dbReference>